<accession>F8EXI9</accession>
<dbReference type="KEGG" id="scd:Spica_1068"/>
<reference evidence="2" key="1">
    <citation type="journal article" date="2013" name="Stand. Genomic Sci.">
        <title>Genome sequence of the thermophilic fresh-water bacterium Spirochaeta caldaria type strain (H1(T)), reclassification of Spirochaeta caldaria, Spirochaeta stenostrepta, and Spirochaeta zuelzerae in the genus Treponema as Treponema caldaria comb. nov., Treponema stenostrepta comb. nov., and Treponema zuelzerae comb. nov., and emendation of the genus Treponema.</title>
        <authorList>
            <person name="Abt B."/>
            <person name="Goker M."/>
            <person name="Scheuner C."/>
            <person name="Han C."/>
            <person name="Lu M."/>
            <person name="Misra M."/>
            <person name="Lapidus A."/>
            <person name="Nolan M."/>
            <person name="Lucas S."/>
            <person name="Hammon N."/>
            <person name="Deshpande S."/>
            <person name="Cheng J.F."/>
            <person name="Tapia R."/>
            <person name="Goodwin L.A."/>
            <person name="Pitluck S."/>
            <person name="Liolios K."/>
            <person name="Pagani I."/>
            <person name="Ivanova N."/>
            <person name="Mavromatis K."/>
            <person name="Mikhailova N."/>
            <person name="Huntemann M."/>
            <person name="Pati A."/>
            <person name="Chen A."/>
            <person name="Palaniappan K."/>
            <person name="Land M."/>
            <person name="Hauser L."/>
            <person name="Jeffries C.D."/>
            <person name="Rohde M."/>
            <person name="Spring S."/>
            <person name="Gronow S."/>
            <person name="Detter J.C."/>
            <person name="Bristow J."/>
            <person name="Eisen J.A."/>
            <person name="Markowitz V."/>
            <person name="Hugenholtz P."/>
            <person name="Kyrpides N.C."/>
            <person name="Woyke T."/>
            <person name="Klenk H.P."/>
        </authorList>
    </citation>
    <scope>NUCLEOTIDE SEQUENCE</scope>
    <source>
        <strain evidence="2">ATCC 51460 / DSM 7334 / H1</strain>
    </source>
</reference>
<dbReference type="PROSITE" id="PS51257">
    <property type="entry name" value="PROKAR_LIPOPROTEIN"/>
    <property type="match status" value="1"/>
</dbReference>
<keyword evidence="2" id="KW-1185">Reference proteome</keyword>
<gene>
    <name evidence="1" type="ordered locus">Spica_1068</name>
</gene>
<dbReference type="Proteomes" id="UP000000503">
    <property type="component" value="Chromosome"/>
</dbReference>
<sequence>MRKYYKGIVLIIFIISCTKPIAKQENATNSKEPILIEQNNNANELKQIEELSMDNLIGKWLLLNSEGEIDSSGDFILIEKTINGYKCLFNYQGNHQICTLIFDERNYFLLSDNGTKYKIGRSESILGKAYNGIWLVMDDIHLGNFQKEEVLKGNK</sequence>
<proteinExistence type="predicted"/>
<organism evidence="1 2">
    <name type="scientific">Gracilinema caldarium (strain ATCC 51460 / DSM 7334 / H1)</name>
    <name type="common">Treponema caldarium</name>
    <dbReference type="NCBI Taxonomy" id="744872"/>
    <lineage>
        <taxon>Bacteria</taxon>
        <taxon>Pseudomonadati</taxon>
        <taxon>Spirochaetota</taxon>
        <taxon>Spirochaetia</taxon>
        <taxon>Spirochaetales</taxon>
        <taxon>Breznakiellaceae</taxon>
        <taxon>Gracilinema</taxon>
    </lineage>
</organism>
<dbReference type="RefSeq" id="WP_013968527.1">
    <property type="nucleotide sequence ID" value="NC_015732.1"/>
</dbReference>
<dbReference type="HOGENOM" id="CLU_1694712_0_0_12"/>
<dbReference type="STRING" id="744872.Spica_1068"/>
<evidence type="ECO:0000313" key="1">
    <source>
        <dbReference type="EMBL" id="AEJ19216.1"/>
    </source>
</evidence>
<evidence type="ECO:0000313" key="2">
    <source>
        <dbReference type="Proteomes" id="UP000000503"/>
    </source>
</evidence>
<name>F8EXI9_GRAC1</name>
<protein>
    <submittedName>
        <fullName evidence="1">Uncharacterized protein</fullName>
    </submittedName>
</protein>
<dbReference type="AlphaFoldDB" id="F8EXI9"/>
<dbReference type="EMBL" id="CP002868">
    <property type="protein sequence ID" value="AEJ19216.1"/>
    <property type="molecule type" value="Genomic_DNA"/>
</dbReference>